<sequence>MKKWINCIFKVLQGISVALFTIGISVIASLNLRSIYKYSIQKYDLDKIGQLSKEKLMEDYNILLNYLQNPFAKKLKFNNFIMSSNGEFHFYEVKKIFLSIYLIVLIFVLIFIVIYLIKKYNNKKIKLIKSLNYGANTLISIITVLLTSIFIDFSKAFIIFHKIFFNNEYWIFDSKTDPIINVLPEEVFKLYALVVIIFTLIAIIVYKTIYISYNKHSKLN</sequence>
<dbReference type="EMBL" id="VSSQ01001333">
    <property type="protein sequence ID" value="MPM07421.1"/>
    <property type="molecule type" value="Genomic_DNA"/>
</dbReference>
<accession>A0A644WUZ8</accession>
<proteinExistence type="predicted"/>
<dbReference type="NCBIfam" id="TIGR01906">
    <property type="entry name" value="integ_TIGR01906"/>
    <property type="match status" value="1"/>
</dbReference>
<evidence type="ECO:0000313" key="2">
    <source>
        <dbReference type="EMBL" id="MPM07421.1"/>
    </source>
</evidence>
<feature type="transmembrane region" description="Helical" evidence="1">
    <location>
        <begin position="138"/>
        <end position="160"/>
    </location>
</feature>
<keyword evidence="1" id="KW-0472">Membrane</keyword>
<evidence type="ECO:0008006" key="3">
    <source>
        <dbReference type="Google" id="ProtNLM"/>
    </source>
</evidence>
<feature type="transmembrane region" description="Helical" evidence="1">
    <location>
        <begin position="96"/>
        <end position="117"/>
    </location>
</feature>
<name>A0A644WUZ8_9ZZZZ</name>
<organism evidence="2">
    <name type="scientific">bioreactor metagenome</name>
    <dbReference type="NCBI Taxonomy" id="1076179"/>
    <lineage>
        <taxon>unclassified sequences</taxon>
        <taxon>metagenomes</taxon>
        <taxon>ecological metagenomes</taxon>
    </lineage>
</organism>
<gene>
    <name evidence="2" type="ORF">SDC9_53727</name>
</gene>
<dbReference type="InterPro" id="IPR010178">
    <property type="entry name" value="Lit"/>
</dbReference>
<reference evidence="2" key="1">
    <citation type="submission" date="2019-08" db="EMBL/GenBank/DDBJ databases">
        <authorList>
            <person name="Kucharzyk K."/>
            <person name="Murdoch R.W."/>
            <person name="Higgins S."/>
            <person name="Loffler F."/>
        </authorList>
    </citation>
    <scope>NUCLEOTIDE SEQUENCE</scope>
</reference>
<feature type="transmembrane region" description="Helical" evidence="1">
    <location>
        <begin position="190"/>
        <end position="210"/>
    </location>
</feature>
<feature type="transmembrane region" description="Helical" evidence="1">
    <location>
        <begin position="7"/>
        <end position="28"/>
    </location>
</feature>
<keyword evidence="1" id="KW-0812">Transmembrane</keyword>
<protein>
    <recommendedName>
        <fullName evidence="3">TIGR01906 family membrane protein</fullName>
    </recommendedName>
</protein>
<keyword evidence="1" id="KW-1133">Transmembrane helix</keyword>
<comment type="caution">
    <text evidence="2">The sequence shown here is derived from an EMBL/GenBank/DDBJ whole genome shotgun (WGS) entry which is preliminary data.</text>
</comment>
<dbReference type="Pfam" id="PF07314">
    <property type="entry name" value="Lit"/>
    <property type="match status" value="1"/>
</dbReference>
<evidence type="ECO:0000256" key="1">
    <source>
        <dbReference type="SAM" id="Phobius"/>
    </source>
</evidence>
<dbReference type="AlphaFoldDB" id="A0A644WUZ8"/>